<keyword evidence="5" id="KW-0862">Zinc</keyword>
<evidence type="ECO:0000256" key="1">
    <source>
        <dbReference type="ARBA" id="ARBA00022723"/>
    </source>
</evidence>
<dbReference type="PROSITE" id="PS50005">
    <property type="entry name" value="TPR"/>
    <property type="match status" value="1"/>
</dbReference>
<evidence type="ECO:0000313" key="10">
    <source>
        <dbReference type="Proteomes" id="UP000198287"/>
    </source>
</evidence>
<comment type="caution">
    <text evidence="9">The sequence shown here is derived from an EMBL/GenBank/DDBJ whole genome shotgun (WGS) entry which is preliminary data.</text>
</comment>
<feature type="domain" description="MYND-type" evidence="8">
    <location>
        <begin position="672"/>
        <end position="715"/>
    </location>
</feature>
<dbReference type="InterPro" id="IPR019734">
    <property type="entry name" value="TPR_rpt"/>
</dbReference>
<dbReference type="SMART" id="SM00028">
    <property type="entry name" value="TPR"/>
    <property type="match status" value="3"/>
</dbReference>
<dbReference type="SUPFAM" id="SSF48452">
    <property type="entry name" value="TPR-like"/>
    <property type="match status" value="1"/>
</dbReference>
<evidence type="ECO:0000256" key="5">
    <source>
        <dbReference type="ARBA" id="ARBA00022833"/>
    </source>
</evidence>
<evidence type="ECO:0000256" key="7">
    <source>
        <dbReference type="PROSITE-ProRule" id="PRU00339"/>
    </source>
</evidence>
<dbReference type="InterPro" id="IPR047150">
    <property type="entry name" value="SGT"/>
</dbReference>
<keyword evidence="3 6" id="KW-0863">Zinc-finger</keyword>
<dbReference type="PANTHER" id="PTHR45831">
    <property type="entry name" value="LD24721P"/>
    <property type="match status" value="1"/>
</dbReference>
<dbReference type="InterPro" id="IPR011990">
    <property type="entry name" value="TPR-like_helical_dom_sf"/>
</dbReference>
<feature type="repeat" description="TPR" evidence="7">
    <location>
        <begin position="211"/>
        <end position="244"/>
    </location>
</feature>
<feature type="non-terminal residue" evidence="9">
    <location>
        <position position="1"/>
    </location>
</feature>
<dbReference type="OrthoDB" id="2423701at2759"/>
<dbReference type="GO" id="GO:0006620">
    <property type="term" value="P:post-translational protein targeting to endoplasmic reticulum membrane"/>
    <property type="evidence" value="ECO:0007669"/>
    <property type="project" value="TreeGrafter"/>
</dbReference>
<dbReference type="GO" id="GO:0072380">
    <property type="term" value="C:TRC complex"/>
    <property type="evidence" value="ECO:0007669"/>
    <property type="project" value="TreeGrafter"/>
</dbReference>
<dbReference type="GO" id="GO:0060090">
    <property type="term" value="F:molecular adaptor activity"/>
    <property type="evidence" value="ECO:0007669"/>
    <property type="project" value="TreeGrafter"/>
</dbReference>
<accession>A0A226DUJ1</accession>
<dbReference type="PROSITE" id="PS50865">
    <property type="entry name" value="ZF_MYND_2"/>
    <property type="match status" value="1"/>
</dbReference>
<sequence length="721" mass="83098">NWKDFHKMTENDSPEDNYFRLHRLIYNTATRFFRQEFGRLWSQFSGQAWENVPRSGSKFISGPGHAQFKNSQKIQQQQLQAGNCLAWDLPILFQSIASLNNSLGLATPQTDFAELKGIRNHPGNKEAGKEEEKEQDDLVQKLKEEGNAMFKNGEYWRAIKKYTEAITKEKVGSILLGTLYSNRSASFRAVNFLSYAKDDAKTSINLRPQWGKAYYHLAKVYEKKLKYSKALQNYRMSLKFDPENEPIANLIHHVVFMIEKRRRQEHLDPQMMPPTEKEMMDSSIKMSGPGAVLFESLLPHLLNLKDDPRMICEEADKHFHGHGGYKKDLEQAAVLFSKAAEKGDALGMYRLGLMMLEGNGVDVDVAEYWYMKALRNGYGFSALNIAVLFASGQGRPVDMAKAVEFWKIAAIFGTVRAIQTLTFYYYSINQKSLALQWYAFALKHNPMDHNLRQLFPETAIPPEFDADVFEEALDNELLNNVNTKEFVQIKDYDWDDDGLERRRKKRKKRLVKEEQLDVPARRKQLIIHQRERWSRIENWKPDGTMACSMAVNLPPPITPNLIGLKPITFKDMDKAAKDKIYDGFALRVTVIEEVVLIKAFTAVVDDGQDGLGLVSIYNYPHKPETLDEIGYGCCYTIINPYYRKTNDGRWAVRVDDPNLIVKHPYLKATHRCRYCGKIDYPNKEKVTCCHCERVSYCSERCRAKDATELHHNLVCCKIVSI</sequence>
<dbReference type="InterPro" id="IPR006597">
    <property type="entry name" value="Sel1-like"/>
</dbReference>
<evidence type="ECO:0000256" key="4">
    <source>
        <dbReference type="ARBA" id="ARBA00022803"/>
    </source>
</evidence>
<dbReference type="EMBL" id="LNIX01000011">
    <property type="protein sequence ID" value="OXA48730.1"/>
    <property type="molecule type" value="Genomic_DNA"/>
</dbReference>
<dbReference type="Gene3D" id="1.25.40.10">
    <property type="entry name" value="Tetratricopeptide repeat domain"/>
    <property type="match status" value="2"/>
</dbReference>
<dbReference type="Proteomes" id="UP000198287">
    <property type="component" value="Unassembled WGS sequence"/>
</dbReference>
<organism evidence="9 10">
    <name type="scientific">Folsomia candida</name>
    <name type="common">Springtail</name>
    <dbReference type="NCBI Taxonomy" id="158441"/>
    <lineage>
        <taxon>Eukaryota</taxon>
        <taxon>Metazoa</taxon>
        <taxon>Ecdysozoa</taxon>
        <taxon>Arthropoda</taxon>
        <taxon>Hexapoda</taxon>
        <taxon>Collembola</taxon>
        <taxon>Entomobryomorpha</taxon>
        <taxon>Isotomoidea</taxon>
        <taxon>Isotomidae</taxon>
        <taxon>Proisotominae</taxon>
        <taxon>Folsomia</taxon>
    </lineage>
</organism>
<evidence type="ECO:0000256" key="6">
    <source>
        <dbReference type="PROSITE-ProRule" id="PRU00134"/>
    </source>
</evidence>
<dbReference type="GO" id="GO:0016020">
    <property type="term" value="C:membrane"/>
    <property type="evidence" value="ECO:0007669"/>
    <property type="project" value="TreeGrafter"/>
</dbReference>
<evidence type="ECO:0000256" key="2">
    <source>
        <dbReference type="ARBA" id="ARBA00022737"/>
    </source>
</evidence>
<dbReference type="PROSITE" id="PS50293">
    <property type="entry name" value="TPR_REGION"/>
    <property type="match status" value="1"/>
</dbReference>
<name>A0A226DUJ1_FOLCA</name>
<keyword evidence="4 7" id="KW-0802">TPR repeat</keyword>
<dbReference type="InterPro" id="IPR002893">
    <property type="entry name" value="Znf_MYND"/>
</dbReference>
<dbReference type="Pfam" id="PF08238">
    <property type="entry name" value="Sel1"/>
    <property type="match status" value="3"/>
</dbReference>
<dbReference type="AlphaFoldDB" id="A0A226DUJ1"/>
<dbReference type="STRING" id="158441.A0A226DUJ1"/>
<evidence type="ECO:0000313" key="9">
    <source>
        <dbReference type="EMBL" id="OXA48730.1"/>
    </source>
</evidence>
<proteinExistence type="predicted"/>
<keyword evidence="1" id="KW-0479">Metal-binding</keyword>
<keyword evidence="10" id="KW-1185">Reference proteome</keyword>
<gene>
    <name evidence="9" type="ORF">Fcan01_16570</name>
</gene>
<dbReference type="PANTHER" id="PTHR45831:SF2">
    <property type="entry name" value="LD24721P"/>
    <property type="match status" value="1"/>
</dbReference>
<dbReference type="SUPFAM" id="SSF81901">
    <property type="entry name" value="HCP-like"/>
    <property type="match status" value="1"/>
</dbReference>
<keyword evidence="2" id="KW-0677">Repeat</keyword>
<reference evidence="9 10" key="1">
    <citation type="submission" date="2015-12" db="EMBL/GenBank/DDBJ databases">
        <title>The genome of Folsomia candida.</title>
        <authorList>
            <person name="Faddeeva A."/>
            <person name="Derks M.F."/>
            <person name="Anvar Y."/>
            <person name="Smit S."/>
            <person name="Van Straalen N."/>
            <person name="Roelofs D."/>
        </authorList>
    </citation>
    <scope>NUCLEOTIDE SEQUENCE [LARGE SCALE GENOMIC DNA]</scope>
    <source>
        <strain evidence="9 10">VU population</strain>
        <tissue evidence="9">Whole body</tissue>
    </source>
</reference>
<evidence type="ECO:0000256" key="3">
    <source>
        <dbReference type="ARBA" id="ARBA00022771"/>
    </source>
</evidence>
<dbReference type="GO" id="GO:0008270">
    <property type="term" value="F:zinc ion binding"/>
    <property type="evidence" value="ECO:0007669"/>
    <property type="project" value="UniProtKB-KW"/>
</dbReference>
<dbReference type="SMART" id="SM00671">
    <property type="entry name" value="SEL1"/>
    <property type="match status" value="4"/>
</dbReference>
<evidence type="ECO:0000259" key="8">
    <source>
        <dbReference type="PROSITE" id="PS50865"/>
    </source>
</evidence>
<protein>
    <submittedName>
        <fullName evidence="9">DnaJ subfamily C member 7</fullName>
    </submittedName>
</protein>